<protein>
    <submittedName>
        <fullName evidence="5">CapA family protein</fullName>
    </submittedName>
</protein>
<gene>
    <name evidence="5" type="ORF">GCM10009843_03200</name>
</gene>
<feature type="region of interest" description="Disordered" evidence="2">
    <location>
        <begin position="43"/>
        <end position="67"/>
    </location>
</feature>
<evidence type="ECO:0000256" key="3">
    <source>
        <dbReference type="SAM" id="SignalP"/>
    </source>
</evidence>
<feature type="compositionally biased region" description="Acidic residues" evidence="2">
    <location>
        <begin position="53"/>
        <end position="62"/>
    </location>
</feature>
<sequence length="400" mass="43060">MRLGLVVAFVCLFLAAALSPMPPGERAADRPALVPVSGEVVEDPAEAPANQPDEPEADEPATAEEPRRFDVVLTGDVLLHEGLWDTARRDGGGRLDFRPMLAPMRRTIERADLAVCHLETPLAPPQGPYSGYPRFSAPPQIAPALKWAGYDACTTASNHTVDTGFEGLVRTVGVLDRTGLAHTGSYATRRASTTPALVEVTTTDGRAVRVGLVSATYGLNGLPVPSEAPWSVDLIDVPRIVARARAAREAGAEVVLVALHWGTDGYASITDEQRRVADLLTRSKAIDLVYGHHAHIVQPIEKVNGRWVIFGLGNALAQQDVASPELYEGVAARVAFREKPSGRFAIVRVGARPTLMTTYGARPMRYLDVGRALVDPAWSYLQQRLLAARSAVLARVALPR</sequence>
<dbReference type="Gene3D" id="3.60.21.10">
    <property type="match status" value="1"/>
</dbReference>
<dbReference type="InterPro" id="IPR029052">
    <property type="entry name" value="Metallo-depent_PP-like"/>
</dbReference>
<dbReference type="InterPro" id="IPR019079">
    <property type="entry name" value="Capsule_synth_CapA"/>
</dbReference>
<evidence type="ECO:0000256" key="2">
    <source>
        <dbReference type="SAM" id="MobiDB-lite"/>
    </source>
</evidence>
<name>A0ABN2XMP7_9ACTN</name>
<dbReference type="RefSeq" id="WP_344301843.1">
    <property type="nucleotide sequence ID" value="NZ_BAAAQQ010000002.1"/>
</dbReference>
<feature type="domain" description="Capsule synthesis protein CapA" evidence="4">
    <location>
        <begin position="70"/>
        <end position="319"/>
    </location>
</feature>
<keyword evidence="3" id="KW-0732">Signal</keyword>
<evidence type="ECO:0000259" key="4">
    <source>
        <dbReference type="SMART" id="SM00854"/>
    </source>
</evidence>
<proteinExistence type="inferred from homology"/>
<dbReference type="PANTHER" id="PTHR33393">
    <property type="entry name" value="POLYGLUTAMINE SYNTHESIS ACCESSORY PROTEIN RV0574C-RELATED"/>
    <property type="match status" value="1"/>
</dbReference>
<accession>A0ABN2XMP7</accession>
<comment type="similarity">
    <text evidence="1">Belongs to the CapA family.</text>
</comment>
<dbReference type="InterPro" id="IPR052169">
    <property type="entry name" value="CW_Biosynth-Accessory"/>
</dbReference>
<dbReference type="SUPFAM" id="SSF56300">
    <property type="entry name" value="Metallo-dependent phosphatases"/>
    <property type="match status" value="1"/>
</dbReference>
<dbReference type="EMBL" id="BAAAQQ010000002">
    <property type="protein sequence ID" value="GAA2114574.1"/>
    <property type="molecule type" value="Genomic_DNA"/>
</dbReference>
<feature type="chain" id="PRO_5046810799" evidence="3">
    <location>
        <begin position="28"/>
        <end position="400"/>
    </location>
</feature>
<evidence type="ECO:0000256" key="1">
    <source>
        <dbReference type="ARBA" id="ARBA00005662"/>
    </source>
</evidence>
<comment type="caution">
    <text evidence="5">The sequence shown here is derived from an EMBL/GenBank/DDBJ whole genome shotgun (WGS) entry which is preliminary data.</text>
</comment>
<reference evidence="5 6" key="1">
    <citation type="journal article" date="2019" name="Int. J. Syst. Evol. Microbiol.">
        <title>The Global Catalogue of Microorganisms (GCM) 10K type strain sequencing project: providing services to taxonomists for standard genome sequencing and annotation.</title>
        <authorList>
            <consortium name="The Broad Institute Genomics Platform"/>
            <consortium name="The Broad Institute Genome Sequencing Center for Infectious Disease"/>
            <person name="Wu L."/>
            <person name="Ma J."/>
        </authorList>
    </citation>
    <scope>NUCLEOTIDE SEQUENCE [LARGE SCALE GENOMIC DNA]</scope>
    <source>
        <strain evidence="5 6">JCM 16021</strain>
    </source>
</reference>
<dbReference type="SMART" id="SM00854">
    <property type="entry name" value="PGA_cap"/>
    <property type="match status" value="1"/>
</dbReference>
<dbReference type="CDD" id="cd07381">
    <property type="entry name" value="MPP_CapA"/>
    <property type="match status" value="1"/>
</dbReference>
<dbReference type="Proteomes" id="UP001500575">
    <property type="component" value="Unassembled WGS sequence"/>
</dbReference>
<evidence type="ECO:0000313" key="6">
    <source>
        <dbReference type="Proteomes" id="UP001500575"/>
    </source>
</evidence>
<feature type="signal peptide" evidence="3">
    <location>
        <begin position="1"/>
        <end position="27"/>
    </location>
</feature>
<evidence type="ECO:0000313" key="5">
    <source>
        <dbReference type="EMBL" id="GAA2114574.1"/>
    </source>
</evidence>
<keyword evidence="6" id="KW-1185">Reference proteome</keyword>
<dbReference type="PANTHER" id="PTHR33393:SF13">
    <property type="entry name" value="PGA BIOSYNTHESIS PROTEIN CAPA"/>
    <property type="match status" value="1"/>
</dbReference>
<organism evidence="5 6">
    <name type="scientific">Nocardioides bigeumensis</name>
    <dbReference type="NCBI Taxonomy" id="433657"/>
    <lineage>
        <taxon>Bacteria</taxon>
        <taxon>Bacillati</taxon>
        <taxon>Actinomycetota</taxon>
        <taxon>Actinomycetes</taxon>
        <taxon>Propionibacteriales</taxon>
        <taxon>Nocardioidaceae</taxon>
        <taxon>Nocardioides</taxon>
    </lineage>
</organism>
<dbReference type="Pfam" id="PF09587">
    <property type="entry name" value="PGA_cap"/>
    <property type="match status" value="1"/>
</dbReference>